<protein>
    <recommendedName>
        <fullName evidence="2">DUF4398 domain-containing protein</fullName>
    </recommendedName>
</protein>
<evidence type="ECO:0000313" key="3">
    <source>
        <dbReference type="EMBL" id="SEO60850.1"/>
    </source>
</evidence>
<dbReference type="OrthoDB" id="5574276at2"/>
<organism evidence="3 4">
    <name type="scientific">Nitrosomonas oligotropha</name>
    <dbReference type="NCBI Taxonomy" id="42354"/>
    <lineage>
        <taxon>Bacteria</taxon>
        <taxon>Pseudomonadati</taxon>
        <taxon>Pseudomonadota</taxon>
        <taxon>Betaproteobacteria</taxon>
        <taxon>Nitrosomonadales</taxon>
        <taxon>Nitrosomonadaceae</taxon>
        <taxon>Nitrosomonas</taxon>
    </lineage>
</organism>
<dbReference type="Proteomes" id="UP000198814">
    <property type="component" value="Unassembled WGS sequence"/>
</dbReference>
<dbReference type="InterPro" id="IPR025511">
    <property type="entry name" value="DUF4398"/>
</dbReference>
<dbReference type="Gene3D" id="1.20.1270.390">
    <property type="match status" value="1"/>
</dbReference>
<dbReference type="AlphaFoldDB" id="A0A1H8R369"/>
<dbReference type="STRING" id="42354.SAMN05216333_11328"/>
<keyword evidence="1" id="KW-0175">Coiled coil</keyword>
<keyword evidence="4" id="KW-1185">Reference proteome</keyword>
<evidence type="ECO:0000256" key="1">
    <source>
        <dbReference type="SAM" id="Coils"/>
    </source>
</evidence>
<feature type="domain" description="DUF4398" evidence="2">
    <location>
        <begin position="42"/>
        <end position="118"/>
    </location>
</feature>
<evidence type="ECO:0000259" key="2">
    <source>
        <dbReference type="Pfam" id="PF14346"/>
    </source>
</evidence>
<evidence type="ECO:0000313" key="4">
    <source>
        <dbReference type="Proteomes" id="UP000198814"/>
    </source>
</evidence>
<dbReference type="Pfam" id="PF14346">
    <property type="entry name" value="DUF4398"/>
    <property type="match status" value="1"/>
</dbReference>
<proteinExistence type="predicted"/>
<dbReference type="PROSITE" id="PS51257">
    <property type="entry name" value="PROKAR_LIPOPROTEIN"/>
    <property type="match status" value="1"/>
</dbReference>
<reference evidence="4" key="1">
    <citation type="submission" date="2016-10" db="EMBL/GenBank/DDBJ databases">
        <authorList>
            <person name="Varghese N."/>
            <person name="Submissions S."/>
        </authorList>
    </citation>
    <scope>NUCLEOTIDE SEQUENCE [LARGE SCALE GENOMIC DNA]</scope>
    <source>
        <strain evidence="4">Nm76</strain>
    </source>
</reference>
<sequence length="135" mass="14654">MDKKTLKTFNDMKLHPMMRMAGALVCSAIFLSGCESIPAPTEQLATSKAAVDNALSAGGNELAPLQLKSAVDKMEAAERAMGDKNYVLARQFAEEAQIDAKLAEAMARTNKAQKAAEALQESSRVLRQEIDRQIQ</sequence>
<dbReference type="EMBL" id="FODO01000013">
    <property type="protein sequence ID" value="SEO60850.1"/>
    <property type="molecule type" value="Genomic_DNA"/>
</dbReference>
<gene>
    <name evidence="3" type="ORF">SAMN05216333_11328</name>
</gene>
<feature type="coiled-coil region" evidence="1">
    <location>
        <begin position="102"/>
        <end position="129"/>
    </location>
</feature>
<accession>A0A1H8R369</accession>
<name>A0A1H8R369_9PROT</name>
<dbReference type="RefSeq" id="WP_090318741.1">
    <property type="nucleotide sequence ID" value="NZ_FNOE01000011.1"/>
</dbReference>